<dbReference type="EMBL" id="JAWWNJ010000049">
    <property type="protein sequence ID" value="KAK7016821.1"/>
    <property type="molecule type" value="Genomic_DNA"/>
</dbReference>
<evidence type="ECO:0000313" key="2">
    <source>
        <dbReference type="Proteomes" id="UP001362999"/>
    </source>
</evidence>
<accession>A0AAW0AU31</accession>
<proteinExistence type="predicted"/>
<organism evidence="1 2">
    <name type="scientific">Favolaschia claudopus</name>
    <dbReference type="NCBI Taxonomy" id="2862362"/>
    <lineage>
        <taxon>Eukaryota</taxon>
        <taxon>Fungi</taxon>
        <taxon>Dikarya</taxon>
        <taxon>Basidiomycota</taxon>
        <taxon>Agaricomycotina</taxon>
        <taxon>Agaricomycetes</taxon>
        <taxon>Agaricomycetidae</taxon>
        <taxon>Agaricales</taxon>
        <taxon>Marasmiineae</taxon>
        <taxon>Mycenaceae</taxon>
        <taxon>Favolaschia</taxon>
    </lineage>
</organism>
<comment type="caution">
    <text evidence="1">The sequence shown here is derived from an EMBL/GenBank/DDBJ whole genome shotgun (WGS) entry which is preliminary data.</text>
</comment>
<keyword evidence="2" id="KW-1185">Reference proteome</keyword>
<dbReference type="Proteomes" id="UP001362999">
    <property type="component" value="Unassembled WGS sequence"/>
</dbReference>
<name>A0AAW0AU31_9AGAR</name>
<protein>
    <submittedName>
        <fullName evidence="1">Uncharacterized protein</fullName>
    </submittedName>
</protein>
<dbReference type="AlphaFoldDB" id="A0AAW0AU31"/>
<evidence type="ECO:0000313" key="1">
    <source>
        <dbReference type="EMBL" id="KAK7016821.1"/>
    </source>
</evidence>
<sequence length="370" mass="41331">MKEMNRPAVDGTLTMTICVILPLWRPHMLTESRLGVTGRPCSPFPFFSGFYVDANKTASRSHNAVKSKPSHCRLAWDLLLLFLDDDKPLLTIVKPIFASSKISGAQATQKNATTAKQSSARNTLHIHHLLPRVWPSSVFKPRIAALHDADGSPERNFSARERSIRTQDTAGMRFCHRLAGRRRRVPVPTPMSKPPSHMVPRSLPYRHAPFLTAMQVDAFRDWRVLVVQPWPLSSTGTVVTDRKVFFVIKNRSSEPGLPSMTAAEQPPSVHAAQLLQLPDEYEAQAAMIRHRLLFETDVRCPLKTLASCDIDCHARRASGTGTRPSTDANADATPWLFGPARPRLSSSLCPLYSLILLLRETMDRVHVITV</sequence>
<gene>
    <name evidence="1" type="ORF">R3P38DRAFT_3561765</name>
</gene>
<reference evidence="1 2" key="1">
    <citation type="journal article" date="2024" name="J Genomics">
        <title>Draft genome sequencing and assembly of Favolaschia claudopus CIRM-BRFM 2984 isolated from oak limbs.</title>
        <authorList>
            <person name="Navarro D."/>
            <person name="Drula E."/>
            <person name="Chaduli D."/>
            <person name="Cazenave R."/>
            <person name="Ahrendt S."/>
            <person name="Wang J."/>
            <person name="Lipzen A."/>
            <person name="Daum C."/>
            <person name="Barry K."/>
            <person name="Grigoriev I.V."/>
            <person name="Favel A."/>
            <person name="Rosso M.N."/>
            <person name="Martin F."/>
        </authorList>
    </citation>
    <scope>NUCLEOTIDE SEQUENCE [LARGE SCALE GENOMIC DNA]</scope>
    <source>
        <strain evidence="1 2">CIRM-BRFM 2984</strain>
    </source>
</reference>